<evidence type="ECO:0000313" key="2">
    <source>
        <dbReference type="Proteomes" id="UP000599437"/>
    </source>
</evidence>
<dbReference type="EMBL" id="BMVO01000027">
    <property type="protein sequence ID" value="GHB26064.1"/>
    <property type="molecule type" value="Genomic_DNA"/>
</dbReference>
<organism evidence="1 2">
    <name type="scientific">Streptomyces chryseus</name>
    <dbReference type="NCBI Taxonomy" id="68186"/>
    <lineage>
        <taxon>Bacteria</taxon>
        <taxon>Bacillati</taxon>
        <taxon>Actinomycetota</taxon>
        <taxon>Actinomycetes</taxon>
        <taxon>Kitasatosporales</taxon>
        <taxon>Streptomycetaceae</taxon>
        <taxon>Streptomyces</taxon>
    </lineage>
</organism>
<protein>
    <recommendedName>
        <fullName evidence="3">Lipoprotein</fullName>
    </recommendedName>
</protein>
<evidence type="ECO:0000313" key="1">
    <source>
        <dbReference type="EMBL" id="GHB26064.1"/>
    </source>
</evidence>
<dbReference type="Proteomes" id="UP000599437">
    <property type="component" value="Unassembled WGS sequence"/>
</dbReference>
<dbReference type="PROSITE" id="PS51257">
    <property type="entry name" value="PROKAR_LIPOPROTEIN"/>
    <property type="match status" value="1"/>
</dbReference>
<comment type="caution">
    <text evidence="1">The sequence shown here is derived from an EMBL/GenBank/DDBJ whole genome shotgun (WGS) entry which is preliminary data.</text>
</comment>
<keyword evidence="2" id="KW-1185">Reference proteome</keyword>
<sequence>MARFRRRGRRARPAPAVPPLLALAAVTLIVGGCSVGGGAEASRDVPAPVAALAPVSNAERSLLHDAEQTLIRHCMSRHGFTVRKVPEHPLPEQRDFPYVVDDVAWAREHGYGSELERWARALRDTDPNRRYSRSLGAERRAEAMDALHGRQRNALTVTLPSGAEVGRSDEGCTAGAEKELYADLAAWFRAEAVTQVLSGLRRSQVIADPAYTGAVRAWSACMSRRGLHHPDPAAARARFLDAPGNATPTEERRTAVAEAECALSSGLSGTAGRLSSRYGDALKAEHHSAFRERDRLQRAALPRARAIVGND</sequence>
<accession>A0ABQ3E4F2</accession>
<proteinExistence type="predicted"/>
<evidence type="ECO:0008006" key="3">
    <source>
        <dbReference type="Google" id="ProtNLM"/>
    </source>
</evidence>
<reference evidence="2" key="1">
    <citation type="journal article" date="2019" name="Int. J. Syst. Evol. Microbiol.">
        <title>The Global Catalogue of Microorganisms (GCM) 10K type strain sequencing project: providing services to taxonomists for standard genome sequencing and annotation.</title>
        <authorList>
            <consortium name="The Broad Institute Genomics Platform"/>
            <consortium name="The Broad Institute Genome Sequencing Center for Infectious Disease"/>
            <person name="Wu L."/>
            <person name="Ma J."/>
        </authorList>
    </citation>
    <scope>NUCLEOTIDE SEQUENCE [LARGE SCALE GENOMIC DNA]</scope>
    <source>
        <strain evidence="2">JCM 4737</strain>
    </source>
</reference>
<name>A0ABQ3E4F2_9ACTN</name>
<dbReference type="RefSeq" id="WP_138896576.1">
    <property type="nucleotide sequence ID" value="NZ_BMVO01000027.1"/>
</dbReference>
<gene>
    <name evidence="1" type="ORF">GCM10010346_57120</name>
</gene>